<dbReference type="AlphaFoldDB" id="A0A941ILD1"/>
<evidence type="ECO:0000313" key="2">
    <source>
        <dbReference type="Proteomes" id="UP000676325"/>
    </source>
</evidence>
<proteinExistence type="predicted"/>
<protein>
    <submittedName>
        <fullName evidence="1">Metallopeptidase family protein</fullName>
    </submittedName>
</protein>
<gene>
    <name evidence="1" type="ORF">KDK95_26515</name>
</gene>
<keyword evidence="2" id="KW-1185">Reference proteome</keyword>
<comment type="caution">
    <text evidence="1">The sequence shown here is derived from an EMBL/GenBank/DDBJ whole genome shotgun (WGS) entry which is preliminary data.</text>
</comment>
<sequence length="118" mass="13465">MLDMPAEEFEDLVESALATIPDEFVRAIDNVAFFVEDESSAAAADGVELFGLYEGVPLTQRGHWYAGVQPDRITIYRLPILRHCWSRWEVVDQIAKTVVHEVGHYFGISDRRLHELGY</sequence>
<dbReference type="Gene3D" id="3.30.2010.20">
    <property type="match status" value="1"/>
</dbReference>
<name>A0A941ILD1_9ACTN</name>
<reference evidence="1" key="1">
    <citation type="submission" date="2021-04" db="EMBL/GenBank/DDBJ databases">
        <title>Genome based classification of Actinospica acidithermotolerans sp. nov., an actinobacterium isolated from an Indonesian hot spring.</title>
        <authorList>
            <person name="Kusuma A.B."/>
            <person name="Putra K.E."/>
            <person name="Nafisah S."/>
            <person name="Loh J."/>
            <person name="Nouioui I."/>
            <person name="Goodfellow M."/>
        </authorList>
    </citation>
    <scope>NUCLEOTIDE SEQUENCE</scope>
    <source>
        <strain evidence="1">MGRD01-02</strain>
    </source>
</reference>
<dbReference type="RefSeq" id="WP_212521020.1">
    <property type="nucleotide sequence ID" value="NZ_JAGSOH010000104.1"/>
</dbReference>
<dbReference type="SUPFAM" id="SSF55486">
    <property type="entry name" value="Metalloproteases ('zincins'), catalytic domain"/>
    <property type="match status" value="1"/>
</dbReference>
<dbReference type="InterPro" id="IPR010428">
    <property type="entry name" value="Zincin_1"/>
</dbReference>
<dbReference type="EMBL" id="JAGSOH010000104">
    <property type="protein sequence ID" value="MBR7829887.1"/>
    <property type="molecule type" value="Genomic_DNA"/>
</dbReference>
<dbReference type="Proteomes" id="UP000676325">
    <property type="component" value="Unassembled WGS sequence"/>
</dbReference>
<accession>A0A941ILD1</accession>
<organism evidence="1 2">
    <name type="scientific">Actinospica acidithermotolerans</name>
    <dbReference type="NCBI Taxonomy" id="2828514"/>
    <lineage>
        <taxon>Bacteria</taxon>
        <taxon>Bacillati</taxon>
        <taxon>Actinomycetota</taxon>
        <taxon>Actinomycetes</taxon>
        <taxon>Catenulisporales</taxon>
        <taxon>Actinospicaceae</taxon>
        <taxon>Actinospica</taxon>
    </lineage>
</organism>
<evidence type="ECO:0000313" key="1">
    <source>
        <dbReference type="EMBL" id="MBR7829887.1"/>
    </source>
</evidence>
<dbReference type="CDD" id="cd12952">
    <property type="entry name" value="MMP_ACEL2062"/>
    <property type="match status" value="1"/>
</dbReference>
<dbReference type="Pfam" id="PF06262">
    <property type="entry name" value="Zincin_1"/>
    <property type="match status" value="1"/>
</dbReference>
<dbReference type="InterPro" id="IPR038555">
    <property type="entry name" value="Zincin_1_sf"/>
</dbReference>